<name>R7Q944_CHOCR</name>
<sequence>MGYVAGVSEVQAPILPDSTHNSPFSREGGNALPSPNPSTSFSEWSALSESLIAMQNQHAPLTRDCIHFLPELEPGTLLVANPNTKSCELRHLQNAVVLVIGYDEGHGTIGINLTCLCHSELPVPPLELVSVPLRIGGDSLSEEVVGLYKTPEGVPDFPGTLVKGLSFIFGFSTILHGVNHGNVDKTHLRMYHFRQHWGRGELEAQVKQEAWSIVAVPSNYIFDLKPDEIYTFLVNALDLG</sequence>
<proteinExistence type="predicted"/>
<dbReference type="Gene3D" id="3.40.1740.10">
    <property type="entry name" value="VC0467-like"/>
    <property type="match status" value="1"/>
</dbReference>
<evidence type="ECO:0000313" key="2">
    <source>
        <dbReference type="EMBL" id="CDF34574.1"/>
    </source>
</evidence>
<dbReference type="Proteomes" id="UP000012073">
    <property type="component" value="Unassembled WGS sequence"/>
</dbReference>
<dbReference type="KEGG" id="ccp:CHC_T00003161001"/>
<evidence type="ECO:0000256" key="1">
    <source>
        <dbReference type="SAM" id="MobiDB-lite"/>
    </source>
</evidence>
<gene>
    <name evidence="2" type="ORF">CHC_T00003161001</name>
</gene>
<organism evidence="2 3">
    <name type="scientific">Chondrus crispus</name>
    <name type="common">Carrageen Irish moss</name>
    <name type="synonym">Polymorpha crispa</name>
    <dbReference type="NCBI Taxonomy" id="2769"/>
    <lineage>
        <taxon>Eukaryota</taxon>
        <taxon>Rhodophyta</taxon>
        <taxon>Florideophyceae</taxon>
        <taxon>Rhodymeniophycidae</taxon>
        <taxon>Gigartinales</taxon>
        <taxon>Gigartinaceae</taxon>
        <taxon>Chondrus</taxon>
    </lineage>
</organism>
<dbReference type="SUPFAM" id="SSF143456">
    <property type="entry name" value="VC0467-like"/>
    <property type="match status" value="1"/>
</dbReference>
<reference evidence="3" key="1">
    <citation type="journal article" date="2013" name="Proc. Natl. Acad. Sci. U.S.A.">
        <title>Genome structure and metabolic features in the red seaweed Chondrus crispus shed light on evolution of the Archaeplastida.</title>
        <authorList>
            <person name="Collen J."/>
            <person name="Porcel B."/>
            <person name="Carre W."/>
            <person name="Ball S.G."/>
            <person name="Chaparro C."/>
            <person name="Tonon T."/>
            <person name="Barbeyron T."/>
            <person name="Michel G."/>
            <person name="Noel B."/>
            <person name="Valentin K."/>
            <person name="Elias M."/>
            <person name="Artiguenave F."/>
            <person name="Arun A."/>
            <person name="Aury J.M."/>
            <person name="Barbosa-Neto J.F."/>
            <person name="Bothwell J.H."/>
            <person name="Bouget F.Y."/>
            <person name="Brillet L."/>
            <person name="Cabello-Hurtado F."/>
            <person name="Capella-Gutierrez S."/>
            <person name="Charrier B."/>
            <person name="Cladiere L."/>
            <person name="Cock J.M."/>
            <person name="Coelho S.M."/>
            <person name="Colleoni C."/>
            <person name="Czjzek M."/>
            <person name="Da Silva C."/>
            <person name="Delage L."/>
            <person name="Denoeud F."/>
            <person name="Deschamps P."/>
            <person name="Dittami S.M."/>
            <person name="Gabaldon T."/>
            <person name="Gachon C.M."/>
            <person name="Groisillier A."/>
            <person name="Herve C."/>
            <person name="Jabbari K."/>
            <person name="Katinka M."/>
            <person name="Kloareg B."/>
            <person name="Kowalczyk N."/>
            <person name="Labadie K."/>
            <person name="Leblanc C."/>
            <person name="Lopez P.J."/>
            <person name="McLachlan D.H."/>
            <person name="Meslet-Cladiere L."/>
            <person name="Moustafa A."/>
            <person name="Nehr Z."/>
            <person name="Nyvall Collen P."/>
            <person name="Panaud O."/>
            <person name="Partensky F."/>
            <person name="Poulain J."/>
            <person name="Rensing S.A."/>
            <person name="Rousvoal S."/>
            <person name="Samson G."/>
            <person name="Symeonidi A."/>
            <person name="Weissenbach J."/>
            <person name="Zambounis A."/>
            <person name="Wincker P."/>
            <person name="Boyen C."/>
        </authorList>
    </citation>
    <scope>NUCLEOTIDE SEQUENCE [LARGE SCALE GENOMIC DNA]</scope>
    <source>
        <strain evidence="3">cv. Stackhouse</strain>
    </source>
</reference>
<feature type="region of interest" description="Disordered" evidence="1">
    <location>
        <begin position="14"/>
        <end position="39"/>
    </location>
</feature>
<dbReference type="Gramene" id="CDF34574">
    <property type="protein sequence ID" value="CDF34574"/>
    <property type="gene ID" value="CHC_T00003161001"/>
</dbReference>
<dbReference type="EMBL" id="HG001699">
    <property type="protein sequence ID" value="CDF34574.1"/>
    <property type="molecule type" value="Genomic_DNA"/>
</dbReference>
<evidence type="ECO:0000313" key="3">
    <source>
        <dbReference type="Proteomes" id="UP000012073"/>
    </source>
</evidence>
<dbReference type="RefSeq" id="XP_005714393.1">
    <property type="nucleotide sequence ID" value="XM_005714336.1"/>
</dbReference>
<dbReference type="AlphaFoldDB" id="R7Q944"/>
<dbReference type="GeneID" id="17322109"/>
<accession>R7Q944</accession>
<protein>
    <submittedName>
        <fullName evidence="2">Uncharacterized protein</fullName>
    </submittedName>
</protein>
<keyword evidence="3" id="KW-1185">Reference proteome</keyword>